<organism evidence="8 9">
    <name type="scientific">Clytia hemisphaerica</name>
    <dbReference type="NCBI Taxonomy" id="252671"/>
    <lineage>
        <taxon>Eukaryota</taxon>
        <taxon>Metazoa</taxon>
        <taxon>Cnidaria</taxon>
        <taxon>Hydrozoa</taxon>
        <taxon>Hydroidolina</taxon>
        <taxon>Leptothecata</taxon>
        <taxon>Obeliida</taxon>
        <taxon>Clytiidae</taxon>
        <taxon>Clytia</taxon>
    </lineage>
</organism>
<dbReference type="EnsemblMetazoa" id="CLYHEMT021115.1">
    <property type="protein sequence ID" value="CLYHEMP021115.1"/>
    <property type="gene ID" value="CLYHEMG021115"/>
</dbReference>
<feature type="compositionally biased region" description="Basic and acidic residues" evidence="6">
    <location>
        <begin position="50"/>
        <end position="74"/>
    </location>
</feature>
<feature type="region of interest" description="Disordered" evidence="6">
    <location>
        <begin position="47"/>
        <end position="86"/>
    </location>
</feature>
<evidence type="ECO:0000256" key="2">
    <source>
        <dbReference type="ARBA" id="ARBA00022737"/>
    </source>
</evidence>
<keyword evidence="2" id="KW-0677">Repeat</keyword>
<dbReference type="AlphaFoldDB" id="A0A7M5XC09"/>
<dbReference type="Gene3D" id="3.30.160.60">
    <property type="entry name" value="Classic Zinc Finger"/>
    <property type="match status" value="1"/>
</dbReference>
<dbReference type="GeneID" id="136805283"/>
<dbReference type="Proteomes" id="UP000594262">
    <property type="component" value="Unplaced"/>
</dbReference>
<feature type="compositionally biased region" description="Polar residues" evidence="6">
    <location>
        <begin position="261"/>
        <end position="279"/>
    </location>
</feature>
<accession>A0A7M5XC09</accession>
<dbReference type="RefSeq" id="XP_066917964.1">
    <property type="nucleotide sequence ID" value="XM_067061863.1"/>
</dbReference>
<dbReference type="Pfam" id="PF13913">
    <property type="entry name" value="zf-C2HC_2"/>
    <property type="match status" value="2"/>
</dbReference>
<dbReference type="PROSITE" id="PS52027">
    <property type="entry name" value="ZF_C2HC_C3H"/>
    <property type="match status" value="2"/>
</dbReference>
<reference evidence="8" key="1">
    <citation type="submission" date="2021-01" db="UniProtKB">
        <authorList>
            <consortium name="EnsemblMetazoa"/>
        </authorList>
    </citation>
    <scope>IDENTIFICATION</scope>
</reference>
<evidence type="ECO:0000256" key="1">
    <source>
        <dbReference type="ARBA" id="ARBA00022723"/>
    </source>
</evidence>
<evidence type="ECO:0000256" key="6">
    <source>
        <dbReference type="SAM" id="MobiDB-lite"/>
    </source>
</evidence>
<keyword evidence="3 5" id="KW-0863">Zinc-finger</keyword>
<evidence type="ECO:0000256" key="5">
    <source>
        <dbReference type="PROSITE-ProRule" id="PRU01371"/>
    </source>
</evidence>
<dbReference type="GO" id="GO:0008270">
    <property type="term" value="F:zinc ion binding"/>
    <property type="evidence" value="ECO:0007669"/>
    <property type="project" value="UniProtKB-KW"/>
</dbReference>
<dbReference type="InterPro" id="IPR049899">
    <property type="entry name" value="Znf_C2HC_C3H"/>
</dbReference>
<evidence type="ECO:0000313" key="8">
    <source>
        <dbReference type="EnsemblMetazoa" id="CLYHEMP021115.1"/>
    </source>
</evidence>
<evidence type="ECO:0000256" key="3">
    <source>
        <dbReference type="ARBA" id="ARBA00022771"/>
    </source>
</evidence>
<feature type="compositionally biased region" description="Basic and acidic residues" evidence="6">
    <location>
        <begin position="295"/>
        <end position="305"/>
    </location>
</feature>
<evidence type="ECO:0000256" key="4">
    <source>
        <dbReference type="ARBA" id="ARBA00022833"/>
    </source>
</evidence>
<proteinExistence type="predicted"/>
<feature type="compositionally biased region" description="Basic and acidic residues" evidence="6">
    <location>
        <begin position="245"/>
        <end position="257"/>
    </location>
</feature>
<evidence type="ECO:0000313" key="9">
    <source>
        <dbReference type="Proteomes" id="UP000594262"/>
    </source>
</evidence>
<keyword evidence="9" id="KW-1185">Reference proteome</keyword>
<keyword evidence="4" id="KW-0862">Zinc</keyword>
<evidence type="ECO:0000259" key="7">
    <source>
        <dbReference type="PROSITE" id="PS52027"/>
    </source>
</evidence>
<dbReference type="PANTHER" id="PTHR13555">
    <property type="entry name" value="C2H2 ZINC FINGER CGI-62-RELATED"/>
    <property type="match status" value="1"/>
</dbReference>
<dbReference type="InterPro" id="IPR026319">
    <property type="entry name" value="ZC2HC1A/B-like"/>
</dbReference>
<feature type="region of interest" description="Disordered" evidence="6">
    <location>
        <begin position="144"/>
        <end position="322"/>
    </location>
</feature>
<name>A0A7M5XC09_9CNID</name>
<dbReference type="PANTHER" id="PTHR13555:SF36">
    <property type="entry name" value="ZINC FINGER C2HC DOMAIN-CONTAINING PROTEIN 1B"/>
    <property type="match status" value="1"/>
</dbReference>
<dbReference type="OrthoDB" id="10066537at2759"/>
<sequence length="357" mass="40303">MYSDSYDEDDDAPYDDVPVSLVPCSNCGRKFNSDSLARHENVCSNLKPRKVFDSSKQRTEGLEKPKVTRSDPPKKAPRKKDWRRQHDEFIKNIRAARGVKKALETGGELPPPPEPSYNPDYVQCQHCNRRFNESAAERHIKFCKEQKSRLPKAPSDSKFSQKSEKQKIRTQYRPPVPGQKKSSTSSPAKPRGSASDMRSPAVKKGSATKVKKVEDDERPIPQTNGRYNQKDYTDSPSTAKSKHNKNTDPDWMVDLKRGSSAKKTSAKSQRSGHNLNDNDSGVDINENNDRRRRTAEREADLFGQKKDRHPSAGRRVTSSNKGSSNKLANFCHDCGTKYPVVEAKFCCECGLRRMAIT</sequence>
<feature type="domain" description="C2HC/C3H-type" evidence="7">
    <location>
        <begin position="120"/>
        <end position="149"/>
    </location>
</feature>
<protein>
    <recommendedName>
        <fullName evidence="7">C2HC/C3H-type domain-containing protein</fullName>
    </recommendedName>
</protein>
<keyword evidence="1" id="KW-0479">Metal-binding</keyword>
<feature type="region of interest" description="Disordered" evidence="6">
    <location>
        <begin position="99"/>
        <end position="120"/>
    </location>
</feature>
<feature type="domain" description="C2HC/C3H-type" evidence="7">
    <location>
        <begin position="20"/>
        <end position="49"/>
    </location>
</feature>